<gene>
    <name evidence="6" type="ORF">HBA54_06080</name>
</gene>
<accession>A0A967C415</accession>
<dbReference type="SUPFAM" id="SSF48403">
    <property type="entry name" value="Ankyrin repeat"/>
    <property type="match status" value="1"/>
</dbReference>
<feature type="repeat" description="ANK" evidence="3">
    <location>
        <begin position="101"/>
        <end position="128"/>
    </location>
</feature>
<dbReference type="InterPro" id="IPR037523">
    <property type="entry name" value="VOC_core"/>
</dbReference>
<evidence type="ECO:0000256" key="4">
    <source>
        <dbReference type="SAM" id="MobiDB-lite"/>
    </source>
</evidence>
<dbReference type="PROSITE" id="PS50088">
    <property type="entry name" value="ANK_REPEAT"/>
    <property type="match status" value="4"/>
</dbReference>
<dbReference type="InterPro" id="IPR029068">
    <property type="entry name" value="Glyas_Bleomycin-R_OHBP_Dase"/>
</dbReference>
<evidence type="ECO:0000313" key="7">
    <source>
        <dbReference type="Proteomes" id="UP000761264"/>
    </source>
</evidence>
<feature type="domain" description="VOC" evidence="5">
    <location>
        <begin position="294"/>
        <end position="406"/>
    </location>
</feature>
<keyword evidence="1" id="KW-0677">Repeat</keyword>
<feature type="repeat" description="ANK" evidence="3">
    <location>
        <begin position="260"/>
        <end position="286"/>
    </location>
</feature>
<dbReference type="Proteomes" id="UP000761264">
    <property type="component" value="Unassembled WGS sequence"/>
</dbReference>
<feature type="compositionally biased region" description="Acidic residues" evidence="4">
    <location>
        <begin position="411"/>
        <end position="421"/>
    </location>
</feature>
<sequence>MIKSLPPRPDIDWLKKTAKQRLVELQKSDASARLHHAQLDVAGLYGFKSWRALKEHVDTLSLDGQIIAATSQGRAEDLARLLSGHPAKINIVGGQWTRPLLHLAAAGGHLDCVDLLLRLGFDVNLRDRLDRASALHWAAQEGHLNVVKRLVDAGADIAGEGDEHEMGVIGWATNFQHVRRDVAEFLMARGAAPTIFTAIALGEAGLVRKLIEGDPQLVSRQMSRLEYCCTPLHFAVLKNQPEVVGLLLDLGADPIARNSRGYTPLNCAAPKTDKRIAERLIAAGADPVDHSPNRFKSAIPILNVKNVPASIAYYVEKLGFQKEWDWETPPTFACVHRDDVRIFLCQDGQGAPGTWISIFVHDVDALYEDYRQRGAIIRQEPTDFPWGVREMNIEDPDGHRLRMGGDATGPADDDVVLDESP</sequence>
<dbReference type="CDD" id="cd16355">
    <property type="entry name" value="VOC_like"/>
    <property type="match status" value="1"/>
</dbReference>
<dbReference type="RefSeq" id="WP_167222470.1">
    <property type="nucleotide sequence ID" value="NZ_JAAQPH010000004.1"/>
</dbReference>
<evidence type="ECO:0000313" key="6">
    <source>
        <dbReference type="EMBL" id="NIA68154.1"/>
    </source>
</evidence>
<dbReference type="PANTHER" id="PTHR24198">
    <property type="entry name" value="ANKYRIN REPEAT AND PROTEIN KINASE DOMAIN-CONTAINING PROTEIN"/>
    <property type="match status" value="1"/>
</dbReference>
<keyword evidence="2 3" id="KW-0040">ANK repeat</keyword>
<keyword evidence="7" id="KW-1185">Reference proteome</keyword>
<feature type="repeat" description="ANK" evidence="3">
    <location>
        <begin position="130"/>
        <end position="162"/>
    </location>
</feature>
<evidence type="ECO:0000256" key="3">
    <source>
        <dbReference type="PROSITE-ProRule" id="PRU00023"/>
    </source>
</evidence>
<dbReference type="Pfam" id="PF00903">
    <property type="entry name" value="Glyoxalase"/>
    <property type="match status" value="1"/>
</dbReference>
<dbReference type="SMART" id="SM00248">
    <property type="entry name" value="ANK"/>
    <property type="match status" value="4"/>
</dbReference>
<dbReference type="SUPFAM" id="SSF54593">
    <property type="entry name" value="Glyoxalase/Bleomycin resistance protein/Dihydroxybiphenyl dioxygenase"/>
    <property type="match status" value="1"/>
</dbReference>
<dbReference type="AlphaFoldDB" id="A0A967C415"/>
<dbReference type="PANTHER" id="PTHR24198:SF165">
    <property type="entry name" value="ANKYRIN REPEAT-CONTAINING PROTEIN-RELATED"/>
    <property type="match status" value="1"/>
</dbReference>
<feature type="region of interest" description="Disordered" evidence="4">
    <location>
        <begin position="395"/>
        <end position="421"/>
    </location>
</feature>
<dbReference type="PROSITE" id="PS50297">
    <property type="entry name" value="ANK_REP_REGION"/>
    <property type="match status" value="4"/>
</dbReference>
<name>A0A967C415_9PROT</name>
<dbReference type="Pfam" id="PF12796">
    <property type="entry name" value="Ank_2"/>
    <property type="match status" value="2"/>
</dbReference>
<dbReference type="InterPro" id="IPR002110">
    <property type="entry name" value="Ankyrin_rpt"/>
</dbReference>
<dbReference type="InterPro" id="IPR004360">
    <property type="entry name" value="Glyas_Fos-R_dOase_dom"/>
</dbReference>
<dbReference type="Gene3D" id="1.25.40.20">
    <property type="entry name" value="Ankyrin repeat-containing domain"/>
    <property type="match status" value="2"/>
</dbReference>
<feature type="repeat" description="ANK" evidence="3">
    <location>
        <begin position="230"/>
        <end position="259"/>
    </location>
</feature>
<reference evidence="6" key="1">
    <citation type="submission" date="2020-03" db="EMBL/GenBank/DDBJ databases">
        <title>Genome of Pelagibius litoralis DSM 21314T.</title>
        <authorList>
            <person name="Wang G."/>
        </authorList>
    </citation>
    <scope>NUCLEOTIDE SEQUENCE</scope>
    <source>
        <strain evidence="6">DSM 21314</strain>
    </source>
</reference>
<evidence type="ECO:0000259" key="5">
    <source>
        <dbReference type="PROSITE" id="PS51819"/>
    </source>
</evidence>
<protein>
    <recommendedName>
        <fullName evidence="5">VOC domain-containing protein</fullName>
    </recommendedName>
</protein>
<proteinExistence type="predicted"/>
<dbReference type="PROSITE" id="PS51819">
    <property type="entry name" value="VOC"/>
    <property type="match status" value="1"/>
</dbReference>
<dbReference type="GO" id="GO:0005737">
    <property type="term" value="C:cytoplasm"/>
    <property type="evidence" value="ECO:0007669"/>
    <property type="project" value="TreeGrafter"/>
</dbReference>
<dbReference type="Gene3D" id="3.10.180.10">
    <property type="entry name" value="2,3-Dihydroxybiphenyl 1,2-Dioxygenase, domain 1"/>
    <property type="match status" value="1"/>
</dbReference>
<comment type="caution">
    <text evidence="6">The sequence shown here is derived from an EMBL/GenBank/DDBJ whole genome shotgun (WGS) entry which is preliminary data.</text>
</comment>
<dbReference type="EMBL" id="JAAQPH010000004">
    <property type="protein sequence ID" value="NIA68154.1"/>
    <property type="molecule type" value="Genomic_DNA"/>
</dbReference>
<organism evidence="6 7">
    <name type="scientific">Pelagibius litoralis</name>
    <dbReference type="NCBI Taxonomy" id="374515"/>
    <lineage>
        <taxon>Bacteria</taxon>
        <taxon>Pseudomonadati</taxon>
        <taxon>Pseudomonadota</taxon>
        <taxon>Alphaproteobacteria</taxon>
        <taxon>Rhodospirillales</taxon>
        <taxon>Rhodovibrionaceae</taxon>
        <taxon>Pelagibius</taxon>
    </lineage>
</organism>
<evidence type="ECO:0000256" key="2">
    <source>
        <dbReference type="ARBA" id="ARBA00023043"/>
    </source>
</evidence>
<evidence type="ECO:0000256" key="1">
    <source>
        <dbReference type="ARBA" id="ARBA00022737"/>
    </source>
</evidence>
<dbReference type="InterPro" id="IPR036770">
    <property type="entry name" value="Ankyrin_rpt-contain_sf"/>
</dbReference>